<organism evidence="2 3">
    <name type="scientific">Elusimicrobium minutum (strain Pei191)</name>
    <dbReference type="NCBI Taxonomy" id="445932"/>
    <lineage>
        <taxon>Bacteria</taxon>
        <taxon>Pseudomonadati</taxon>
        <taxon>Elusimicrobiota</taxon>
        <taxon>Elusimicrobia</taxon>
        <taxon>Elusimicrobiales</taxon>
        <taxon>Elusimicrobiaceae</taxon>
        <taxon>Elusimicrobium</taxon>
    </lineage>
</organism>
<keyword evidence="1" id="KW-1133">Transmembrane helix</keyword>
<sequence length="213" mass="24038">MTKKSYFFITIIVACIAVLIAYRGYGIYQRHVERINAQQENEMPSMFGSISAETPESEPPQSGVALYVPPSEVKTPLDTTHSQMPPSRHQVKPNIQSGVMPPSANDFPLDPVPELPQVSTNAEVQKKAENVFKKYSENPLIKQFNQDMQKAGAYNMDFAKLAGQDINQVLSANPQLQQVFMKYAQNPEFLKLIQQLQTDPEVKQVTQQLRQQN</sequence>
<gene>
    <name evidence="2" type="ordered locus">Emin_0195</name>
</gene>
<reference evidence="2 3" key="1">
    <citation type="journal article" date="2009" name="Appl. Environ. Microbiol.">
        <title>Genomic analysis of 'Elusimicrobium minutum,' the first cultivated representative of the phylum 'Elusimicrobia' (formerly termite group 1).</title>
        <authorList>
            <person name="Herlemann D.P.R."/>
            <person name="Geissinger O."/>
            <person name="Ikeda-Ohtsubo W."/>
            <person name="Kunin V."/>
            <person name="Sun H."/>
            <person name="Lapidus A."/>
            <person name="Hugenholtz P."/>
            <person name="Brune A."/>
        </authorList>
    </citation>
    <scope>NUCLEOTIDE SEQUENCE [LARGE SCALE GENOMIC DNA]</scope>
    <source>
        <strain evidence="2 3">Pei191</strain>
    </source>
</reference>
<keyword evidence="1" id="KW-0472">Membrane</keyword>
<dbReference type="STRING" id="445932.Emin_0195"/>
<proteinExistence type="predicted"/>
<name>B2KBS2_ELUMP</name>
<dbReference type="AlphaFoldDB" id="B2KBS2"/>
<dbReference type="HOGENOM" id="CLU_1292721_0_0_0"/>
<keyword evidence="3" id="KW-1185">Reference proteome</keyword>
<dbReference type="KEGG" id="emi:Emin_0195"/>
<evidence type="ECO:0000313" key="2">
    <source>
        <dbReference type="EMBL" id="ACC97759.1"/>
    </source>
</evidence>
<evidence type="ECO:0000256" key="1">
    <source>
        <dbReference type="SAM" id="Phobius"/>
    </source>
</evidence>
<dbReference type="Proteomes" id="UP000001029">
    <property type="component" value="Chromosome"/>
</dbReference>
<protein>
    <submittedName>
        <fullName evidence="2">Uncharacterized protein</fullName>
    </submittedName>
</protein>
<keyword evidence="1" id="KW-0812">Transmembrane</keyword>
<accession>B2KBS2</accession>
<dbReference type="RefSeq" id="WP_012414374.1">
    <property type="nucleotide sequence ID" value="NC_010644.1"/>
</dbReference>
<dbReference type="EMBL" id="CP001055">
    <property type="protein sequence ID" value="ACC97759.1"/>
    <property type="molecule type" value="Genomic_DNA"/>
</dbReference>
<feature type="transmembrane region" description="Helical" evidence="1">
    <location>
        <begin position="6"/>
        <end position="25"/>
    </location>
</feature>
<evidence type="ECO:0000313" key="3">
    <source>
        <dbReference type="Proteomes" id="UP000001029"/>
    </source>
</evidence>
<dbReference type="PROSITE" id="PS51257">
    <property type="entry name" value="PROKAR_LIPOPROTEIN"/>
    <property type="match status" value="1"/>
</dbReference>